<organism evidence="5 6">
    <name type="scientific">Cyphellophora attinorum</name>
    <dbReference type="NCBI Taxonomy" id="1664694"/>
    <lineage>
        <taxon>Eukaryota</taxon>
        <taxon>Fungi</taxon>
        <taxon>Dikarya</taxon>
        <taxon>Ascomycota</taxon>
        <taxon>Pezizomycotina</taxon>
        <taxon>Eurotiomycetes</taxon>
        <taxon>Chaetothyriomycetidae</taxon>
        <taxon>Chaetothyriales</taxon>
        <taxon>Cyphellophoraceae</taxon>
        <taxon>Cyphellophora</taxon>
    </lineage>
</organism>
<dbReference type="InterPro" id="IPR020904">
    <property type="entry name" value="Sc_DH/Rdtase_CS"/>
</dbReference>
<dbReference type="RefSeq" id="XP_017998046.1">
    <property type="nucleotide sequence ID" value="XM_018139669.1"/>
</dbReference>
<name>A0A0N1NZX3_9EURO</name>
<gene>
    <name evidence="5" type="ORF">AB675_1086</name>
</gene>
<dbReference type="AlphaFoldDB" id="A0A0N1NZX3"/>
<dbReference type="GeneID" id="28731538"/>
<comment type="caution">
    <text evidence="5">The sequence shown here is derived from an EMBL/GenBank/DDBJ whole genome shotgun (WGS) entry which is preliminary data.</text>
</comment>
<dbReference type="PRINTS" id="PR00080">
    <property type="entry name" value="SDRFAMILY"/>
</dbReference>
<dbReference type="Proteomes" id="UP000038010">
    <property type="component" value="Unassembled WGS sequence"/>
</dbReference>
<evidence type="ECO:0000256" key="3">
    <source>
        <dbReference type="ARBA" id="ARBA00023002"/>
    </source>
</evidence>
<dbReference type="PANTHER" id="PTHR43180">
    <property type="entry name" value="3-OXOACYL-(ACYL-CARRIER-PROTEIN) REDUCTASE (AFU_ORTHOLOGUE AFUA_6G11210)"/>
    <property type="match status" value="1"/>
</dbReference>
<dbReference type="STRING" id="1664694.A0A0N1NZX3"/>
<dbReference type="InterPro" id="IPR002347">
    <property type="entry name" value="SDR_fam"/>
</dbReference>
<keyword evidence="2" id="KW-0521">NADP</keyword>
<dbReference type="PANTHER" id="PTHR43180:SF66">
    <property type="entry name" value="SHORT-CHAIN DEHYDROGENASE_REDUCTASE FAMILY PROTEIN"/>
    <property type="match status" value="1"/>
</dbReference>
<dbReference type="SUPFAM" id="SSF51735">
    <property type="entry name" value="NAD(P)-binding Rossmann-fold domains"/>
    <property type="match status" value="1"/>
</dbReference>
<evidence type="ECO:0000256" key="1">
    <source>
        <dbReference type="ARBA" id="ARBA00006484"/>
    </source>
</evidence>
<dbReference type="PRINTS" id="PR00081">
    <property type="entry name" value="GDHRDH"/>
</dbReference>
<keyword evidence="3" id="KW-0560">Oxidoreductase</keyword>
<dbReference type="PROSITE" id="PS00061">
    <property type="entry name" value="ADH_SHORT"/>
    <property type="match status" value="1"/>
</dbReference>
<dbReference type="OrthoDB" id="1669814at2759"/>
<evidence type="ECO:0000313" key="6">
    <source>
        <dbReference type="Proteomes" id="UP000038010"/>
    </source>
</evidence>
<protein>
    <submittedName>
        <fullName evidence="5">Levodione</fullName>
    </submittedName>
</protein>
<reference evidence="5 6" key="1">
    <citation type="submission" date="2015-06" db="EMBL/GenBank/DDBJ databases">
        <title>Draft genome of the ant-associated black yeast Phialophora attae CBS 131958.</title>
        <authorList>
            <person name="Moreno L.F."/>
            <person name="Stielow B.J."/>
            <person name="de Hoog S."/>
            <person name="Vicente V.A."/>
            <person name="Weiss V.A."/>
            <person name="de Vries M."/>
            <person name="Cruz L.M."/>
            <person name="Souza E.M."/>
        </authorList>
    </citation>
    <scope>NUCLEOTIDE SEQUENCE [LARGE SCALE GENOMIC DNA]</scope>
    <source>
        <strain evidence="5 6">CBS 131958</strain>
    </source>
</reference>
<keyword evidence="6" id="KW-1185">Reference proteome</keyword>
<dbReference type="CDD" id="cd05233">
    <property type="entry name" value="SDR_c"/>
    <property type="match status" value="1"/>
</dbReference>
<dbReference type="VEuPathDB" id="FungiDB:AB675_1086"/>
<evidence type="ECO:0000313" key="5">
    <source>
        <dbReference type="EMBL" id="KPI38083.1"/>
    </source>
</evidence>
<dbReference type="EMBL" id="LFJN01000020">
    <property type="protein sequence ID" value="KPI38083.1"/>
    <property type="molecule type" value="Genomic_DNA"/>
</dbReference>
<evidence type="ECO:0000256" key="2">
    <source>
        <dbReference type="ARBA" id="ARBA00022857"/>
    </source>
</evidence>
<dbReference type="InterPro" id="IPR036291">
    <property type="entry name" value="NAD(P)-bd_dom_sf"/>
</dbReference>
<sequence>MSSLKHKVIAVTGAASGIGRAIARECAARGARLAIADVQQQPLKELAKELEAQGTAVTVTILDVSNSDSVDDWINGTVEYYGHLDGAANIAGIEGDSKVFCTIAELGNPAWDKVMGVNLNGVFYCLRAQLRVMKKGGSIVNAASIAGLRGRAGISAYSVSKHGVIGLTRCAAAEAGSQGVRVNAVAP</sequence>
<comment type="similarity">
    <text evidence="1 4">Belongs to the short-chain dehydrogenases/reductases (SDR) family.</text>
</comment>
<evidence type="ECO:0000256" key="4">
    <source>
        <dbReference type="RuleBase" id="RU000363"/>
    </source>
</evidence>
<accession>A0A0N1NZX3</accession>
<dbReference type="Pfam" id="PF00106">
    <property type="entry name" value="adh_short"/>
    <property type="match status" value="1"/>
</dbReference>
<proteinExistence type="inferred from homology"/>
<dbReference type="Gene3D" id="3.40.50.720">
    <property type="entry name" value="NAD(P)-binding Rossmann-like Domain"/>
    <property type="match status" value="1"/>
</dbReference>
<dbReference type="GO" id="GO:0016491">
    <property type="term" value="F:oxidoreductase activity"/>
    <property type="evidence" value="ECO:0007669"/>
    <property type="project" value="UniProtKB-KW"/>
</dbReference>